<keyword evidence="2" id="KW-1185">Reference proteome</keyword>
<evidence type="ECO:0000313" key="2">
    <source>
        <dbReference type="Proteomes" id="UP001523216"/>
    </source>
</evidence>
<protein>
    <submittedName>
        <fullName evidence="1">Uncharacterized protein</fullName>
    </submittedName>
</protein>
<reference evidence="1 2" key="1">
    <citation type="submission" date="2022-06" db="EMBL/GenBank/DDBJ databases">
        <title>Actinoplanes abujensis sp. nov., isolated from Nigerian arid soil.</title>
        <authorList>
            <person name="Ding P."/>
        </authorList>
    </citation>
    <scope>NUCLEOTIDE SEQUENCE [LARGE SCALE GENOMIC DNA]</scope>
    <source>
        <strain evidence="2">TRM88002</strain>
    </source>
</reference>
<organism evidence="1 2">
    <name type="scientific">Paractinoplanes hotanensis</name>
    <dbReference type="NCBI Taxonomy" id="2906497"/>
    <lineage>
        <taxon>Bacteria</taxon>
        <taxon>Bacillati</taxon>
        <taxon>Actinomycetota</taxon>
        <taxon>Actinomycetes</taxon>
        <taxon>Micromonosporales</taxon>
        <taxon>Micromonosporaceae</taxon>
        <taxon>Paractinoplanes</taxon>
    </lineage>
</organism>
<gene>
    <name evidence="1" type="ORF">LXN57_32605</name>
</gene>
<accession>A0ABT0Y8F5</accession>
<sequence length="138" mass="14726">MLDEQVDGAQLAHVQEERIRHAASPDPESVHAVDGFGGSPLRDLHPGCGVVRGLGALEPERPILLRTADLGVEDQSEAQILRLGVVKVHLELVAALVVQAQRLFGAGERGTHVHDEHRGVPVVEDVLVGDVEARVLPG</sequence>
<dbReference type="EMBL" id="JAMQOL010000047">
    <property type="protein sequence ID" value="MCM4082319.1"/>
    <property type="molecule type" value="Genomic_DNA"/>
</dbReference>
<proteinExistence type="predicted"/>
<dbReference type="RefSeq" id="WP_251802037.1">
    <property type="nucleotide sequence ID" value="NZ_JAMQOL010000047.1"/>
</dbReference>
<evidence type="ECO:0000313" key="1">
    <source>
        <dbReference type="EMBL" id="MCM4082319.1"/>
    </source>
</evidence>
<name>A0ABT0Y8F5_9ACTN</name>
<dbReference type="Proteomes" id="UP001523216">
    <property type="component" value="Unassembled WGS sequence"/>
</dbReference>
<comment type="caution">
    <text evidence="1">The sequence shown here is derived from an EMBL/GenBank/DDBJ whole genome shotgun (WGS) entry which is preliminary data.</text>
</comment>